<name>A0A9X1TPU0_9BACT</name>
<dbReference type="Proteomes" id="UP001139000">
    <property type="component" value="Unassembled WGS sequence"/>
</dbReference>
<protein>
    <submittedName>
        <fullName evidence="1">Uncharacterized protein</fullName>
    </submittedName>
</protein>
<evidence type="ECO:0000313" key="2">
    <source>
        <dbReference type="Proteomes" id="UP001139000"/>
    </source>
</evidence>
<dbReference type="EMBL" id="JAJTTC010000016">
    <property type="protein sequence ID" value="MCF0065833.1"/>
    <property type="molecule type" value="Genomic_DNA"/>
</dbReference>
<dbReference type="RefSeq" id="WP_234658879.1">
    <property type="nucleotide sequence ID" value="NZ_CP094997.1"/>
</dbReference>
<organism evidence="1 2">
    <name type="scientific">Dyadobacter chenwenxiniae</name>
    <dbReference type="NCBI Taxonomy" id="2906456"/>
    <lineage>
        <taxon>Bacteria</taxon>
        <taxon>Pseudomonadati</taxon>
        <taxon>Bacteroidota</taxon>
        <taxon>Cytophagia</taxon>
        <taxon>Cytophagales</taxon>
        <taxon>Spirosomataceae</taxon>
        <taxon>Dyadobacter</taxon>
    </lineage>
</organism>
<accession>A0A9X1TPU0</accession>
<evidence type="ECO:0000313" key="1">
    <source>
        <dbReference type="EMBL" id="MCF0065833.1"/>
    </source>
</evidence>
<gene>
    <name evidence="1" type="ORF">LXM26_30260</name>
</gene>
<proteinExistence type="predicted"/>
<reference evidence="1" key="1">
    <citation type="submission" date="2021-12" db="EMBL/GenBank/DDBJ databases">
        <title>Novel species in genus Dyadobacter.</title>
        <authorList>
            <person name="Ma C."/>
        </authorList>
    </citation>
    <scope>NUCLEOTIDE SEQUENCE</scope>
    <source>
        <strain evidence="1">LJ419</strain>
    </source>
</reference>
<keyword evidence="2" id="KW-1185">Reference proteome</keyword>
<sequence>MKSYQLEIYAPHSMESWVSFESDTPFGAINKGDILSVASFPDAVINEGVRVISIEHIIWEKHEVGVRHKICIRTENVDGNVLLKEIGVWN</sequence>
<dbReference type="AlphaFoldDB" id="A0A9X1TPU0"/>
<comment type="caution">
    <text evidence="1">The sequence shown here is derived from an EMBL/GenBank/DDBJ whole genome shotgun (WGS) entry which is preliminary data.</text>
</comment>